<protein>
    <submittedName>
        <fullName evidence="1">Uncharacterized protein</fullName>
    </submittedName>
</protein>
<evidence type="ECO:0000313" key="2">
    <source>
        <dbReference type="Proteomes" id="UP000638313"/>
    </source>
</evidence>
<dbReference type="RefSeq" id="WP_190128406.1">
    <property type="nucleotide sequence ID" value="NZ_BNBD01000002.1"/>
</dbReference>
<evidence type="ECO:0000313" key="1">
    <source>
        <dbReference type="EMBL" id="GHF32869.1"/>
    </source>
</evidence>
<name>A0A919EBD3_9ACTN</name>
<keyword evidence="2" id="KW-1185">Reference proteome</keyword>
<accession>A0A919EBD3</accession>
<gene>
    <name evidence="1" type="ORF">GCM10010218_12420</name>
</gene>
<dbReference type="Proteomes" id="UP000638313">
    <property type="component" value="Unassembled WGS sequence"/>
</dbReference>
<organism evidence="1 2">
    <name type="scientific">Streptomyces mashuensis</name>
    <dbReference type="NCBI Taxonomy" id="33904"/>
    <lineage>
        <taxon>Bacteria</taxon>
        <taxon>Bacillati</taxon>
        <taxon>Actinomycetota</taxon>
        <taxon>Actinomycetes</taxon>
        <taxon>Kitasatosporales</taxon>
        <taxon>Streptomycetaceae</taxon>
        <taxon>Streptomyces</taxon>
    </lineage>
</organism>
<reference evidence="1" key="2">
    <citation type="submission" date="2020-09" db="EMBL/GenBank/DDBJ databases">
        <authorList>
            <person name="Sun Q."/>
            <person name="Ohkuma M."/>
        </authorList>
    </citation>
    <scope>NUCLEOTIDE SEQUENCE</scope>
    <source>
        <strain evidence="1">JCM 4059</strain>
    </source>
</reference>
<sequence>MTTPFLSTFLPDTTRNRESLAAAWLRMLELGYTPRTTPVTEPEGCTRTRCAGVHHGYPGSEHRWALTDLLCGEDIDVFYSHMRERKGVKPAPPRRHKGCPYSGPGNAAKRAARYLELGLAVPDWDTDARAALAA</sequence>
<proteinExistence type="predicted"/>
<reference evidence="1" key="1">
    <citation type="journal article" date="2014" name="Int. J. Syst. Evol. Microbiol.">
        <title>Complete genome sequence of Corynebacterium casei LMG S-19264T (=DSM 44701T), isolated from a smear-ripened cheese.</title>
        <authorList>
            <consortium name="US DOE Joint Genome Institute (JGI-PGF)"/>
            <person name="Walter F."/>
            <person name="Albersmeier A."/>
            <person name="Kalinowski J."/>
            <person name="Ruckert C."/>
        </authorList>
    </citation>
    <scope>NUCLEOTIDE SEQUENCE</scope>
    <source>
        <strain evidence="1">JCM 4059</strain>
    </source>
</reference>
<dbReference type="EMBL" id="BNBD01000002">
    <property type="protein sequence ID" value="GHF32869.1"/>
    <property type="molecule type" value="Genomic_DNA"/>
</dbReference>
<comment type="caution">
    <text evidence="1">The sequence shown here is derived from an EMBL/GenBank/DDBJ whole genome shotgun (WGS) entry which is preliminary data.</text>
</comment>
<dbReference type="AlphaFoldDB" id="A0A919EBD3"/>